<comment type="caution">
    <text evidence="7">The sequence shown here is derived from an EMBL/GenBank/DDBJ whole genome shotgun (WGS) entry which is preliminary data.</text>
</comment>
<dbReference type="SMART" id="SM00530">
    <property type="entry name" value="HTH_XRE"/>
    <property type="match status" value="1"/>
</dbReference>
<dbReference type="EMBL" id="JACOOL010000010">
    <property type="protein sequence ID" value="MBC5637812.1"/>
    <property type="molecule type" value="Genomic_DNA"/>
</dbReference>
<accession>A0A923L783</accession>
<dbReference type="InterPro" id="IPR010982">
    <property type="entry name" value="Lambda_DNA-bd_dom_sf"/>
</dbReference>
<proteinExistence type="predicted"/>
<evidence type="ECO:0000256" key="3">
    <source>
        <dbReference type="ARBA" id="ARBA00022989"/>
    </source>
</evidence>
<dbReference type="Proteomes" id="UP000637359">
    <property type="component" value="Unassembled WGS sequence"/>
</dbReference>
<keyword evidence="3 5" id="KW-1133">Transmembrane helix</keyword>
<dbReference type="PROSITE" id="PS50943">
    <property type="entry name" value="HTH_CROC1"/>
    <property type="match status" value="1"/>
</dbReference>
<dbReference type="AlphaFoldDB" id="A0A923L783"/>
<evidence type="ECO:0000259" key="6">
    <source>
        <dbReference type="PROSITE" id="PS50943"/>
    </source>
</evidence>
<feature type="transmembrane region" description="Helical" evidence="5">
    <location>
        <begin position="158"/>
        <end position="175"/>
    </location>
</feature>
<keyword evidence="8" id="KW-1185">Reference proteome</keyword>
<dbReference type="CDD" id="cd00093">
    <property type="entry name" value="HTH_XRE"/>
    <property type="match status" value="1"/>
</dbReference>
<dbReference type="SUPFAM" id="SSF47413">
    <property type="entry name" value="lambda repressor-like DNA-binding domains"/>
    <property type="match status" value="1"/>
</dbReference>
<reference evidence="7" key="1">
    <citation type="submission" date="2020-08" db="EMBL/GenBank/DDBJ databases">
        <title>Genome public.</title>
        <authorList>
            <person name="Liu C."/>
            <person name="Sun Q."/>
        </authorList>
    </citation>
    <scope>NUCLEOTIDE SEQUENCE</scope>
    <source>
        <strain evidence="7">BX22</strain>
    </source>
</reference>
<evidence type="ECO:0000256" key="1">
    <source>
        <dbReference type="ARBA" id="ARBA00004127"/>
    </source>
</evidence>
<protein>
    <submittedName>
        <fullName evidence="7">Helix-turn-helix domain-containing protein</fullName>
    </submittedName>
</protein>
<dbReference type="Pfam" id="PF06803">
    <property type="entry name" value="DUF1232"/>
    <property type="match status" value="1"/>
</dbReference>
<dbReference type="InterPro" id="IPR001387">
    <property type="entry name" value="Cro/C1-type_HTH"/>
</dbReference>
<dbReference type="Pfam" id="PF01381">
    <property type="entry name" value="HTH_3"/>
    <property type="match status" value="1"/>
</dbReference>
<organism evidence="7 8">
    <name type="scientific">Ornithinibacillus hominis</name>
    <dbReference type="NCBI Taxonomy" id="2763055"/>
    <lineage>
        <taxon>Bacteria</taxon>
        <taxon>Bacillati</taxon>
        <taxon>Bacillota</taxon>
        <taxon>Bacilli</taxon>
        <taxon>Bacillales</taxon>
        <taxon>Bacillaceae</taxon>
        <taxon>Ornithinibacillus</taxon>
    </lineage>
</organism>
<dbReference type="Gene3D" id="1.10.260.40">
    <property type="entry name" value="lambda repressor-like DNA-binding domains"/>
    <property type="match status" value="1"/>
</dbReference>
<evidence type="ECO:0000256" key="4">
    <source>
        <dbReference type="ARBA" id="ARBA00023136"/>
    </source>
</evidence>
<gene>
    <name evidence="7" type="ORF">H8S33_13435</name>
</gene>
<dbReference type="GO" id="GO:0012505">
    <property type="term" value="C:endomembrane system"/>
    <property type="evidence" value="ECO:0007669"/>
    <property type="project" value="UniProtKB-SubCell"/>
</dbReference>
<evidence type="ECO:0000256" key="5">
    <source>
        <dbReference type="SAM" id="Phobius"/>
    </source>
</evidence>
<dbReference type="RefSeq" id="WP_186870522.1">
    <property type="nucleotide sequence ID" value="NZ_JACOOL010000010.1"/>
</dbReference>
<sequence length="202" mass="23254">MTEVNTSLIKLKIEQQNISLRQLSKETAIHTSTISRILSGKRKATLEHLQAFSRCLDIPLSELIRENNSDEEEIPSSFYHIHSIVNEMQLPIENFTFHALKQKLAIFQEESMKESGRTTILQQFKTKLGELNSQGPFIKQLKEMEQIFKEQKATRKDLILIGSALLYFVASVDMIPDYLFPVGYLDDAFVAQYVMQQVSIKQ</sequence>
<keyword evidence="2 5" id="KW-0812">Transmembrane</keyword>
<evidence type="ECO:0000256" key="2">
    <source>
        <dbReference type="ARBA" id="ARBA00022692"/>
    </source>
</evidence>
<dbReference type="GO" id="GO:0003677">
    <property type="term" value="F:DNA binding"/>
    <property type="evidence" value="ECO:0007669"/>
    <property type="project" value="InterPro"/>
</dbReference>
<comment type="subcellular location">
    <subcellularLocation>
        <location evidence="1">Endomembrane system</location>
        <topology evidence="1">Multi-pass membrane protein</topology>
    </subcellularLocation>
</comment>
<evidence type="ECO:0000313" key="7">
    <source>
        <dbReference type="EMBL" id="MBC5637812.1"/>
    </source>
</evidence>
<evidence type="ECO:0000313" key="8">
    <source>
        <dbReference type="Proteomes" id="UP000637359"/>
    </source>
</evidence>
<keyword evidence="4 5" id="KW-0472">Membrane</keyword>
<feature type="domain" description="HTH cro/C1-type" evidence="6">
    <location>
        <begin position="9"/>
        <end position="63"/>
    </location>
</feature>
<name>A0A923L783_9BACI</name>
<dbReference type="InterPro" id="IPR010652">
    <property type="entry name" value="DUF1232"/>
</dbReference>